<dbReference type="Gene3D" id="3.90.226.10">
    <property type="entry name" value="2-enoyl-CoA Hydratase, Chain A, domain 1"/>
    <property type="match status" value="1"/>
</dbReference>
<reference evidence="1" key="1">
    <citation type="submission" date="2022-09" db="EMBL/GenBank/DDBJ databases">
        <title>Tahibacter sp. nov., isolated from a fresh water.</title>
        <authorList>
            <person name="Baek J.H."/>
            <person name="Lee J.K."/>
            <person name="Kim J.M."/>
            <person name="Jeon C.O."/>
        </authorList>
    </citation>
    <scope>NUCLEOTIDE SEQUENCE</scope>
    <source>
        <strain evidence="1">W38</strain>
    </source>
</reference>
<keyword evidence="2" id="KW-1185">Reference proteome</keyword>
<dbReference type="SUPFAM" id="SSF52096">
    <property type="entry name" value="ClpP/crotonase"/>
    <property type="match status" value="1"/>
</dbReference>
<sequence length="293" mass="31930">MDASTKTGFTAIARLESLVQTRVLVLAATSLDIDLLPAAYESLRSIGPVERLCVVVNCRGGSVNVARRIALLFREFATHVTFVVPHFCESAGTVMALSADEIVAGPLAVFSPTDPHLNAENAGSGPSALSSQDIRLFWQMSHDWFGMEKHDARQRALPQLCDSIFPTTLTSLYRCTREVQDISNELLALALPDRSPEQRSAITDTLLFGFHSHTYALTGDDLARLGLPMARQADVESLSWEIACEIRTRVGGGSRTSMESDWCDALFMTSTGGLQRRRSVDSPNGCWEPVGVA</sequence>
<dbReference type="Pfam" id="PF01972">
    <property type="entry name" value="SDH_protease"/>
    <property type="match status" value="1"/>
</dbReference>
<evidence type="ECO:0000313" key="1">
    <source>
        <dbReference type="EMBL" id="UXI66236.1"/>
    </source>
</evidence>
<evidence type="ECO:0008006" key="3">
    <source>
        <dbReference type="Google" id="ProtNLM"/>
    </source>
</evidence>
<evidence type="ECO:0000313" key="2">
    <source>
        <dbReference type="Proteomes" id="UP001064632"/>
    </source>
</evidence>
<dbReference type="InterPro" id="IPR002825">
    <property type="entry name" value="Pept_S49_ser-pept_pro"/>
</dbReference>
<protein>
    <recommendedName>
        <fullName evidence="3">Serine dehydrogenase proteinase</fullName>
    </recommendedName>
</protein>
<dbReference type="RefSeq" id="WP_261693220.1">
    <property type="nucleotide sequence ID" value="NZ_CP104694.1"/>
</dbReference>
<dbReference type="PANTHER" id="PTHR35984">
    <property type="entry name" value="PERIPLASMIC SERINE PROTEASE"/>
    <property type="match status" value="1"/>
</dbReference>
<proteinExistence type="predicted"/>
<dbReference type="PANTHER" id="PTHR35984:SF1">
    <property type="entry name" value="PERIPLASMIC SERINE PROTEASE"/>
    <property type="match status" value="1"/>
</dbReference>
<gene>
    <name evidence="1" type="ORF">N4264_15925</name>
</gene>
<accession>A0ABY6BC80</accession>
<dbReference type="InterPro" id="IPR029045">
    <property type="entry name" value="ClpP/crotonase-like_dom_sf"/>
</dbReference>
<dbReference type="EMBL" id="CP104694">
    <property type="protein sequence ID" value="UXI66236.1"/>
    <property type="molecule type" value="Genomic_DNA"/>
</dbReference>
<name>A0ABY6BC80_9GAMM</name>
<dbReference type="Proteomes" id="UP001064632">
    <property type="component" value="Chromosome"/>
</dbReference>
<organism evidence="1 2">
    <name type="scientific">Tahibacter amnicola</name>
    <dbReference type="NCBI Taxonomy" id="2976241"/>
    <lineage>
        <taxon>Bacteria</taxon>
        <taxon>Pseudomonadati</taxon>
        <taxon>Pseudomonadota</taxon>
        <taxon>Gammaproteobacteria</taxon>
        <taxon>Lysobacterales</taxon>
        <taxon>Rhodanobacteraceae</taxon>
        <taxon>Tahibacter</taxon>
    </lineage>
</organism>